<dbReference type="InterPro" id="IPR003018">
    <property type="entry name" value="GAF"/>
</dbReference>
<name>A0ABX8WQE1_9GAMM</name>
<dbReference type="Proteomes" id="UP000824755">
    <property type="component" value="Chromosome"/>
</dbReference>
<accession>A0ABX8WQE1</accession>
<dbReference type="Gene3D" id="3.30.70.270">
    <property type="match status" value="1"/>
</dbReference>
<feature type="domain" description="GGDEF" evidence="1">
    <location>
        <begin position="208"/>
        <end position="340"/>
    </location>
</feature>
<dbReference type="Pfam" id="PF00990">
    <property type="entry name" value="GGDEF"/>
    <property type="match status" value="1"/>
</dbReference>
<dbReference type="Pfam" id="PF01590">
    <property type="entry name" value="GAF"/>
    <property type="match status" value="1"/>
</dbReference>
<sequence length="340" mass="37569">MQTVTQQDFLANFADSIVQAKSLEDLVRPLLELLEAVTGLDSTYMTTIDEAEGVQHVVYARNSRRLVIPEGITVPWHDTLCKRALDEGRAYTDDVAGCWGDSDAARALGIATYASTPIRTTDGTLQGTLCAASDERKPLQPGAERVLRLFSHLIGQQLERERLMQALQVANKQLTHHSLTDSVTGLPNRRALLDTLARRLHLRDRLGGRVWVAFIDLDGFKKINDDYGHEVGDQFLAVMARALANCHRGDDFTARLGGDEFVVVGNMDVDDDNSVDALMARMQDATRGRFQLESQTLDYEGPSIGLVFADADEREPEAIIARADAAMYAAKRQRKAARTA</sequence>
<dbReference type="InterPro" id="IPR043128">
    <property type="entry name" value="Rev_trsase/Diguanyl_cyclase"/>
</dbReference>
<dbReference type="SMART" id="SM00267">
    <property type="entry name" value="GGDEF"/>
    <property type="match status" value="1"/>
</dbReference>
<dbReference type="NCBIfam" id="TIGR00254">
    <property type="entry name" value="GGDEF"/>
    <property type="match status" value="1"/>
</dbReference>
<dbReference type="InterPro" id="IPR029016">
    <property type="entry name" value="GAF-like_dom_sf"/>
</dbReference>
<dbReference type="CDD" id="cd01949">
    <property type="entry name" value="GGDEF"/>
    <property type="match status" value="1"/>
</dbReference>
<dbReference type="PANTHER" id="PTHR46663:SF2">
    <property type="entry name" value="GGDEF DOMAIN-CONTAINING PROTEIN"/>
    <property type="match status" value="1"/>
</dbReference>
<dbReference type="InterPro" id="IPR052163">
    <property type="entry name" value="DGC-Regulatory_Protein"/>
</dbReference>
<dbReference type="SUPFAM" id="SSF55781">
    <property type="entry name" value="GAF domain-like"/>
    <property type="match status" value="1"/>
</dbReference>
<evidence type="ECO:0000259" key="1">
    <source>
        <dbReference type="PROSITE" id="PS50887"/>
    </source>
</evidence>
<gene>
    <name evidence="2" type="ORF">H8L67_00140</name>
</gene>
<evidence type="ECO:0000313" key="2">
    <source>
        <dbReference type="EMBL" id="QYR52974.1"/>
    </source>
</evidence>
<keyword evidence="3" id="KW-1185">Reference proteome</keyword>
<protein>
    <submittedName>
        <fullName evidence="2">Sensor domain-containing diguanylate cyclase</fullName>
    </submittedName>
</protein>
<dbReference type="InterPro" id="IPR000160">
    <property type="entry name" value="GGDEF_dom"/>
</dbReference>
<reference evidence="2 3" key="1">
    <citation type="submission" date="2021-08" db="EMBL/GenBank/DDBJ databases">
        <title>Lysobacter sp. strain CJ11 Genome sequencing and assembly.</title>
        <authorList>
            <person name="Kim I."/>
        </authorList>
    </citation>
    <scope>NUCLEOTIDE SEQUENCE [LARGE SCALE GENOMIC DNA]</scope>
    <source>
        <strain evidence="2 3">CJ11</strain>
    </source>
</reference>
<dbReference type="SMART" id="SM00065">
    <property type="entry name" value="GAF"/>
    <property type="match status" value="1"/>
</dbReference>
<proteinExistence type="predicted"/>
<dbReference type="PROSITE" id="PS50887">
    <property type="entry name" value="GGDEF"/>
    <property type="match status" value="1"/>
</dbReference>
<dbReference type="Gene3D" id="3.30.450.40">
    <property type="match status" value="1"/>
</dbReference>
<dbReference type="EMBL" id="CP080544">
    <property type="protein sequence ID" value="QYR52974.1"/>
    <property type="molecule type" value="Genomic_DNA"/>
</dbReference>
<organism evidence="2 3">
    <name type="scientific">Lysobacter soyae</name>
    <dbReference type="NCBI Taxonomy" id="2764185"/>
    <lineage>
        <taxon>Bacteria</taxon>
        <taxon>Pseudomonadati</taxon>
        <taxon>Pseudomonadota</taxon>
        <taxon>Gammaproteobacteria</taxon>
        <taxon>Lysobacterales</taxon>
        <taxon>Lysobacteraceae</taxon>
        <taxon>Lysobacter</taxon>
    </lineage>
</organism>
<evidence type="ECO:0000313" key="3">
    <source>
        <dbReference type="Proteomes" id="UP000824755"/>
    </source>
</evidence>
<dbReference type="RefSeq" id="WP_220379793.1">
    <property type="nucleotide sequence ID" value="NZ_CP080544.1"/>
</dbReference>
<dbReference type="InterPro" id="IPR029787">
    <property type="entry name" value="Nucleotide_cyclase"/>
</dbReference>
<dbReference type="PANTHER" id="PTHR46663">
    <property type="entry name" value="DIGUANYLATE CYCLASE DGCT-RELATED"/>
    <property type="match status" value="1"/>
</dbReference>
<dbReference type="SUPFAM" id="SSF55073">
    <property type="entry name" value="Nucleotide cyclase"/>
    <property type="match status" value="1"/>
</dbReference>